<evidence type="ECO:0000256" key="7">
    <source>
        <dbReference type="ARBA" id="ARBA00023136"/>
    </source>
</evidence>
<evidence type="ECO:0000256" key="5">
    <source>
        <dbReference type="ARBA" id="ARBA00022824"/>
    </source>
</evidence>
<dbReference type="EMBL" id="CVRI01000064">
    <property type="protein sequence ID" value="CRL04981.1"/>
    <property type="molecule type" value="Genomic_DNA"/>
</dbReference>
<dbReference type="PANTHER" id="PTHR10778">
    <property type="entry name" value="SOLUTE CARRIER FAMILY 35 MEMBER B"/>
    <property type="match status" value="1"/>
</dbReference>
<keyword evidence="6 9" id="KW-1133">Transmembrane helix</keyword>
<dbReference type="GO" id="GO:0005789">
    <property type="term" value="C:endoplasmic reticulum membrane"/>
    <property type="evidence" value="ECO:0007669"/>
    <property type="project" value="UniProtKB-SubCell"/>
</dbReference>
<feature type="transmembrane region" description="Helical" evidence="9">
    <location>
        <begin position="175"/>
        <end position="195"/>
    </location>
</feature>
<keyword evidence="11" id="KW-1185">Reference proteome</keyword>
<evidence type="ECO:0000256" key="6">
    <source>
        <dbReference type="ARBA" id="ARBA00022989"/>
    </source>
</evidence>
<evidence type="ECO:0000256" key="9">
    <source>
        <dbReference type="SAM" id="Phobius"/>
    </source>
</evidence>
<reference evidence="10 11" key="1">
    <citation type="submission" date="2015-04" db="EMBL/GenBank/DDBJ databases">
        <authorList>
            <person name="Syromyatnikov M.Y."/>
            <person name="Popov V.N."/>
        </authorList>
    </citation>
    <scope>NUCLEOTIDE SEQUENCE [LARGE SCALE GENOMIC DNA]</scope>
</reference>
<dbReference type="AlphaFoldDB" id="A0A1J1IXP1"/>
<proteinExistence type="inferred from homology"/>
<keyword evidence="3" id="KW-0813">Transport</keyword>
<feature type="transmembrane region" description="Helical" evidence="9">
    <location>
        <begin position="249"/>
        <end position="268"/>
    </location>
</feature>
<name>A0A1J1IXP1_9DIPT</name>
<feature type="transmembrane region" description="Helical" evidence="9">
    <location>
        <begin position="207"/>
        <end position="229"/>
    </location>
</feature>
<evidence type="ECO:0000256" key="1">
    <source>
        <dbReference type="ARBA" id="ARBA00004477"/>
    </source>
</evidence>
<feature type="transmembrane region" description="Helical" evidence="9">
    <location>
        <begin position="280"/>
        <end position="297"/>
    </location>
</feature>
<evidence type="ECO:0000256" key="4">
    <source>
        <dbReference type="ARBA" id="ARBA00022692"/>
    </source>
</evidence>
<dbReference type="Gene3D" id="1.10.3730.20">
    <property type="match status" value="1"/>
</dbReference>
<feature type="transmembrane region" description="Helical" evidence="9">
    <location>
        <begin position="60"/>
        <end position="80"/>
    </location>
</feature>
<dbReference type="InterPro" id="IPR037185">
    <property type="entry name" value="EmrE-like"/>
</dbReference>
<comment type="similarity">
    <text evidence="2">Belongs to the nucleotide-sugar transporter family. SLC35B subfamily.</text>
</comment>
<dbReference type="SUPFAM" id="SSF103481">
    <property type="entry name" value="Multidrug resistance efflux transporter EmrE"/>
    <property type="match status" value="1"/>
</dbReference>
<evidence type="ECO:0000313" key="11">
    <source>
        <dbReference type="Proteomes" id="UP000183832"/>
    </source>
</evidence>
<protein>
    <submittedName>
        <fullName evidence="10">CLUMA_CG018169, isoform A</fullName>
    </submittedName>
</protein>
<dbReference type="GO" id="GO:0005459">
    <property type="term" value="F:UDP-galactose transmembrane transporter activity"/>
    <property type="evidence" value="ECO:0007669"/>
    <property type="project" value="TreeGrafter"/>
</dbReference>
<dbReference type="Pfam" id="PF08449">
    <property type="entry name" value="UAA"/>
    <property type="match status" value="1"/>
</dbReference>
<accession>A0A1J1IXP1</accession>
<keyword evidence="7 9" id="KW-0472">Membrane</keyword>
<feature type="region of interest" description="Disordered" evidence="8">
    <location>
        <begin position="328"/>
        <end position="366"/>
    </location>
</feature>
<keyword evidence="5" id="KW-0256">Endoplasmic reticulum</keyword>
<organism evidence="10 11">
    <name type="scientific">Clunio marinus</name>
    <dbReference type="NCBI Taxonomy" id="568069"/>
    <lineage>
        <taxon>Eukaryota</taxon>
        <taxon>Metazoa</taxon>
        <taxon>Ecdysozoa</taxon>
        <taxon>Arthropoda</taxon>
        <taxon>Hexapoda</taxon>
        <taxon>Insecta</taxon>
        <taxon>Pterygota</taxon>
        <taxon>Neoptera</taxon>
        <taxon>Endopterygota</taxon>
        <taxon>Diptera</taxon>
        <taxon>Nematocera</taxon>
        <taxon>Chironomoidea</taxon>
        <taxon>Chironomidae</taxon>
        <taxon>Clunio</taxon>
    </lineage>
</organism>
<dbReference type="InterPro" id="IPR013657">
    <property type="entry name" value="SCL35B1-4/HUT1"/>
</dbReference>
<evidence type="ECO:0000256" key="3">
    <source>
        <dbReference type="ARBA" id="ARBA00022448"/>
    </source>
</evidence>
<dbReference type="GO" id="GO:0005460">
    <property type="term" value="F:UDP-glucose transmembrane transporter activity"/>
    <property type="evidence" value="ECO:0007669"/>
    <property type="project" value="TreeGrafter"/>
</dbReference>
<dbReference type="PANTHER" id="PTHR10778:SF10">
    <property type="entry name" value="SOLUTE CARRIER FAMILY 35 MEMBER B1"/>
    <property type="match status" value="1"/>
</dbReference>
<evidence type="ECO:0000256" key="8">
    <source>
        <dbReference type="SAM" id="MobiDB-lite"/>
    </source>
</evidence>
<sequence>MGLAKIFANETFRMLFIAAGIMVCFLYYGVMQEKIMRGCYGGEVREGGKCEGGEKYEYEFMLVGCLSLSYAIVARLLLLCKSSEEKDKTHQGWYAASAFTYLAAMVCGNMALRFITYPTQVIAKSSKPIPVMIIGVLLAHKRYTIQKYFFVILIVVGVIMFIYKDGKSGEEKDNSSIGLILIGMSLLSDGVLGAIEDRMRAATKPSALNFMFSINMFAAIFLAVIVVASGEISHFFTFATKYPEVYMKIGTLAIVGSFGQVFIFMMISEFGPLPCSIVTTTRKFFTVLISVIFLGNALTTRQIVATGIVFSALFADAFFGKKQLCGPKAQPVPTQDPDVEKNTDTNGSPTKDAVELQKLNSNKTAE</sequence>
<comment type="subcellular location">
    <subcellularLocation>
        <location evidence="1">Endoplasmic reticulum membrane</location>
        <topology evidence="1">Multi-pass membrane protein</topology>
    </subcellularLocation>
</comment>
<feature type="transmembrane region" description="Helical" evidence="9">
    <location>
        <begin position="147"/>
        <end position="163"/>
    </location>
</feature>
<gene>
    <name evidence="10" type="ORF">CLUMA_CG018169</name>
</gene>
<dbReference type="GO" id="GO:0000139">
    <property type="term" value="C:Golgi membrane"/>
    <property type="evidence" value="ECO:0007669"/>
    <property type="project" value="TreeGrafter"/>
</dbReference>
<keyword evidence="4 9" id="KW-0812">Transmembrane</keyword>
<dbReference type="OrthoDB" id="78344at2759"/>
<feature type="transmembrane region" description="Helical" evidence="9">
    <location>
        <begin position="12"/>
        <end position="30"/>
    </location>
</feature>
<evidence type="ECO:0000256" key="2">
    <source>
        <dbReference type="ARBA" id="ARBA00010694"/>
    </source>
</evidence>
<feature type="transmembrane region" description="Helical" evidence="9">
    <location>
        <begin position="92"/>
        <end position="115"/>
    </location>
</feature>
<evidence type="ECO:0000313" key="10">
    <source>
        <dbReference type="EMBL" id="CRL04981.1"/>
    </source>
</evidence>
<dbReference type="Proteomes" id="UP000183832">
    <property type="component" value="Unassembled WGS sequence"/>
</dbReference>
<dbReference type="STRING" id="568069.A0A1J1IXP1"/>
<feature type="transmembrane region" description="Helical" evidence="9">
    <location>
        <begin position="121"/>
        <end position="140"/>
    </location>
</feature>